<evidence type="ECO:0000256" key="2">
    <source>
        <dbReference type="ARBA" id="ARBA00008683"/>
    </source>
</evidence>
<dbReference type="STRING" id="1513271.XM47_09265"/>
<feature type="active site" description="Proton donor/acceptor" evidence="7">
    <location>
        <position position="205"/>
    </location>
</feature>
<keyword evidence="8" id="KW-0812">Transmembrane</keyword>
<name>A0A0J8GS34_9ALTE</name>
<dbReference type="InterPro" id="IPR047217">
    <property type="entry name" value="S49_SppA_67K_type_N"/>
</dbReference>
<dbReference type="InterPro" id="IPR002142">
    <property type="entry name" value="Peptidase_S49"/>
</dbReference>
<dbReference type="GO" id="GO:0006465">
    <property type="term" value="P:signal peptide processing"/>
    <property type="evidence" value="ECO:0007669"/>
    <property type="project" value="InterPro"/>
</dbReference>
<dbReference type="CDD" id="cd07018">
    <property type="entry name" value="S49_SppA_67K_type"/>
    <property type="match status" value="1"/>
</dbReference>
<dbReference type="InterPro" id="IPR004634">
    <property type="entry name" value="Pept_S49_pIV"/>
</dbReference>
<dbReference type="NCBIfam" id="TIGR00706">
    <property type="entry name" value="SppA_dom"/>
    <property type="match status" value="1"/>
</dbReference>
<dbReference type="AlphaFoldDB" id="A0A0J8GS34"/>
<dbReference type="RefSeq" id="WP_048691862.1">
    <property type="nucleotide sequence ID" value="NZ_KQ130488.1"/>
</dbReference>
<dbReference type="GO" id="GO:0008236">
    <property type="term" value="F:serine-type peptidase activity"/>
    <property type="evidence" value="ECO:0007669"/>
    <property type="project" value="UniProtKB-KW"/>
</dbReference>
<evidence type="ECO:0000259" key="9">
    <source>
        <dbReference type="Pfam" id="PF01343"/>
    </source>
</evidence>
<sequence length="617" mass="68297">MTAKSGISRMFSALWTSINVSRKILLNLIFFGFIGLLIIAISSEGEPIVVNDETALVLDLSGVVVEQKTAINPVDEFIGEAVNQSNQPAEVLLSDVLTVIEAATQDDRVKLIVLDLKNLTGAGLNKLESIGDKLIEFKQAGKKVYAIGDHFNKSQYFLASYADEIMLNPMGFVLLDGYNNYQIYFKSALEKLKVSTHVFRVGTYKSFVEPFIRDDMSDEAKAANKAWLGDIWDYYKTAVAARRKVQISNFDEQISDFETKFKASNYDFAKYALNYNWVDKLSSREQIEQTIAEQVGWQKNKQTYNKIQFSKYLQLVKVPEWANQEPNKIAVIVARGSIQDGNRPAGEIGGDSTAKLLERARLDDSVKAVVIRIDSPGGSAFASEIIRRELDLLKNANKPVIASMSSVAASGGYWIASSADEIWAHPTTITGSIGVFGMFLTVEKSLAEIGIHTDGVSTTEWPALTPTLALNNSVKRVLQKSTETTYHKFLTLVSENRNMSLDDADAVAQGRVWSGQKALELGLVDKLGNLEQAIKSAAALANVTKFKVTVIEKELTPQEQFLKEILGKTAQAFSVGENHNSSSINPIVNQLAKEYHKLTRFNDPQNIYALCEICEVN</sequence>
<keyword evidence="5" id="KW-0720">Serine protease</keyword>
<evidence type="ECO:0000313" key="11">
    <source>
        <dbReference type="Proteomes" id="UP000037600"/>
    </source>
</evidence>
<dbReference type="PANTHER" id="PTHR33209">
    <property type="entry name" value="PROTEASE 4"/>
    <property type="match status" value="1"/>
</dbReference>
<dbReference type="GO" id="GO:0016020">
    <property type="term" value="C:membrane"/>
    <property type="evidence" value="ECO:0007669"/>
    <property type="project" value="UniProtKB-SubCell"/>
</dbReference>
<dbReference type="InterPro" id="IPR029045">
    <property type="entry name" value="ClpP/crotonase-like_dom_sf"/>
</dbReference>
<dbReference type="Proteomes" id="UP000037600">
    <property type="component" value="Unassembled WGS sequence"/>
</dbReference>
<protein>
    <submittedName>
        <fullName evidence="10">Signal peptidase</fullName>
    </submittedName>
</protein>
<keyword evidence="4" id="KW-0378">Hydrolase</keyword>
<keyword evidence="3" id="KW-0645">Protease</keyword>
<dbReference type="PANTHER" id="PTHR33209:SF1">
    <property type="entry name" value="PEPTIDASE S49 DOMAIN-CONTAINING PROTEIN"/>
    <property type="match status" value="1"/>
</dbReference>
<dbReference type="InterPro" id="IPR047272">
    <property type="entry name" value="S49_SppA_C"/>
</dbReference>
<feature type="active site" description="Nucleophile" evidence="7">
    <location>
        <position position="410"/>
    </location>
</feature>
<feature type="transmembrane region" description="Helical" evidence="8">
    <location>
        <begin position="24"/>
        <end position="42"/>
    </location>
</feature>
<evidence type="ECO:0000256" key="7">
    <source>
        <dbReference type="PIRSR" id="PIRSR001217-1"/>
    </source>
</evidence>
<feature type="domain" description="Peptidase S49" evidence="9">
    <location>
        <begin position="394"/>
        <end position="543"/>
    </location>
</feature>
<comment type="subcellular location">
    <subcellularLocation>
        <location evidence="1">Membrane</location>
    </subcellularLocation>
</comment>
<dbReference type="OrthoDB" id="9764363at2"/>
<comment type="caution">
    <text evidence="10">The sequence shown here is derived from an EMBL/GenBank/DDBJ whole genome shotgun (WGS) entry which is preliminary data.</text>
</comment>
<reference evidence="10 11" key="1">
    <citation type="submission" date="2015-04" db="EMBL/GenBank/DDBJ databases">
        <title>Draft Genome Sequence of the Novel Agar-Digesting Marine Bacterium Q1.</title>
        <authorList>
            <person name="Li Y."/>
            <person name="Li D."/>
            <person name="Chen G."/>
            <person name="Du Z."/>
        </authorList>
    </citation>
    <scope>NUCLEOTIDE SEQUENCE [LARGE SCALE GENOMIC DNA]</scope>
    <source>
        <strain evidence="10 11">Q1</strain>
    </source>
</reference>
<keyword evidence="6 8" id="KW-0472">Membrane</keyword>
<gene>
    <name evidence="10" type="ORF">XM47_09265</name>
</gene>
<evidence type="ECO:0000256" key="5">
    <source>
        <dbReference type="ARBA" id="ARBA00022825"/>
    </source>
</evidence>
<evidence type="ECO:0000256" key="6">
    <source>
        <dbReference type="ARBA" id="ARBA00023136"/>
    </source>
</evidence>
<dbReference type="PATRIC" id="fig|1513271.3.peg.1885"/>
<dbReference type="NCBIfam" id="TIGR00705">
    <property type="entry name" value="SppA_67K"/>
    <property type="match status" value="1"/>
</dbReference>
<evidence type="ECO:0000256" key="4">
    <source>
        <dbReference type="ARBA" id="ARBA00022801"/>
    </source>
</evidence>
<organism evidence="10 11">
    <name type="scientific">Catenovulum maritimum</name>
    <dbReference type="NCBI Taxonomy" id="1513271"/>
    <lineage>
        <taxon>Bacteria</taxon>
        <taxon>Pseudomonadati</taxon>
        <taxon>Pseudomonadota</taxon>
        <taxon>Gammaproteobacteria</taxon>
        <taxon>Alteromonadales</taxon>
        <taxon>Alteromonadaceae</taxon>
        <taxon>Catenovulum</taxon>
    </lineage>
</organism>
<dbReference type="InterPro" id="IPR004635">
    <property type="entry name" value="Pept_S49_SppA"/>
</dbReference>
<dbReference type="EMBL" id="LAZL01000011">
    <property type="protein sequence ID" value="KMT65527.1"/>
    <property type="molecule type" value="Genomic_DNA"/>
</dbReference>
<keyword evidence="11" id="KW-1185">Reference proteome</keyword>
<proteinExistence type="inferred from homology"/>
<dbReference type="Gene3D" id="3.90.226.10">
    <property type="entry name" value="2-enoyl-CoA Hydratase, Chain A, domain 1"/>
    <property type="match status" value="3"/>
</dbReference>
<feature type="domain" description="Peptidase S49" evidence="9">
    <location>
        <begin position="137"/>
        <end position="295"/>
    </location>
</feature>
<dbReference type="Gene3D" id="6.20.330.10">
    <property type="match status" value="1"/>
</dbReference>
<comment type="similarity">
    <text evidence="2">Belongs to the peptidase S49 family.</text>
</comment>
<evidence type="ECO:0000313" key="10">
    <source>
        <dbReference type="EMBL" id="KMT65527.1"/>
    </source>
</evidence>
<dbReference type="CDD" id="cd07023">
    <property type="entry name" value="S49_Sppa_N_C"/>
    <property type="match status" value="1"/>
</dbReference>
<evidence type="ECO:0000256" key="3">
    <source>
        <dbReference type="ARBA" id="ARBA00022670"/>
    </source>
</evidence>
<evidence type="ECO:0000256" key="8">
    <source>
        <dbReference type="SAM" id="Phobius"/>
    </source>
</evidence>
<dbReference type="PIRSF" id="PIRSF001217">
    <property type="entry name" value="Protease_4_SppA"/>
    <property type="match status" value="1"/>
</dbReference>
<accession>A0A0J8GS34</accession>
<dbReference type="Pfam" id="PF01343">
    <property type="entry name" value="Peptidase_S49"/>
    <property type="match status" value="2"/>
</dbReference>
<evidence type="ECO:0000256" key="1">
    <source>
        <dbReference type="ARBA" id="ARBA00004370"/>
    </source>
</evidence>
<dbReference type="SUPFAM" id="SSF52096">
    <property type="entry name" value="ClpP/crotonase"/>
    <property type="match status" value="2"/>
</dbReference>
<keyword evidence="8" id="KW-1133">Transmembrane helix</keyword>